<name>A0A6P8D1I1_PUNGR</name>
<dbReference type="GeneID" id="116202780"/>
<dbReference type="Gene3D" id="3.40.50.720">
    <property type="entry name" value="NAD(P)-binding Rossmann-like Domain"/>
    <property type="match status" value="1"/>
</dbReference>
<feature type="compositionally biased region" description="Pro residues" evidence="1">
    <location>
        <begin position="22"/>
        <end position="33"/>
    </location>
</feature>
<gene>
    <name evidence="4" type="primary">LOC116202780</name>
</gene>
<dbReference type="PANTHER" id="PTHR15020">
    <property type="entry name" value="FLAVIN REDUCTASE-RELATED"/>
    <property type="match status" value="1"/>
</dbReference>
<dbReference type="PANTHER" id="PTHR15020:SF11">
    <property type="entry name" value="OS06G0360300 PROTEIN"/>
    <property type="match status" value="1"/>
</dbReference>
<proteinExistence type="predicted"/>
<dbReference type="RefSeq" id="XP_031390255.1">
    <property type="nucleotide sequence ID" value="XM_031534395.1"/>
</dbReference>
<evidence type="ECO:0000259" key="2">
    <source>
        <dbReference type="Pfam" id="PF13460"/>
    </source>
</evidence>
<dbReference type="SUPFAM" id="SSF51735">
    <property type="entry name" value="NAD(P)-binding Rossmann-fold domains"/>
    <property type="match status" value="1"/>
</dbReference>
<dbReference type="Proteomes" id="UP000515151">
    <property type="component" value="Chromosome 4"/>
</dbReference>
<sequence length="333" mass="37197">MATSLLFRSSLHHHHHQFGPAKPNPFSPSPPSSFSPAGKGRFPSLRSIKMQGGDRGKRKVFVGGATGSTEKKIVDQLLAKGFAVNVGVDDLKLARSTFSWNDPSLKIEEVELTDPSEQLAKLIENGMEAVIWVTEVIKPEQGLFVPRQVDYFGTVNLVKACKERCVGRFILISSIILNIAAAGQKSDGGPAEQKSDDTARIFLHALHQALLAEQHIRTSGINYTIIRPVSLRDDTQNGNIVTGQEFSKDQICSRAKQSCTSLLILVRCLSFSVCFIRTTHCTRFQYRGIRWQKLLWRHYLTATHITRLLRLSLKLMLRRGPFEVLLLVPIKKG</sequence>
<dbReference type="InterPro" id="IPR016040">
    <property type="entry name" value="NAD(P)-bd_dom"/>
</dbReference>
<keyword evidence="3" id="KW-1185">Reference proteome</keyword>
<dbReference type="InterPro" id="IPR036291">
    <property type="entry name" value="NAD(P)-bd_dom_sf"/>
</dbReference>
<evidence type="ECO:0000256" key="1">
    <source>
        <dbReference type="SAM" id="MobiDB-lite"/>
    </source>
</evidence>
<dbReference type="Pfam" id="PF13460">
    <property type="entry name" value="NAD_binding_10"/>
    <property type="match status" value="1"/>
</dbReference>
<organism evidence="3 4">
    <name type="scientific">Punica granatum</name>
    <name type="common">Pomegranate</name>
    <dbReference type="NCBI Taxonomy" id="22663"/>
    <lineage>
        <taxon>Eukaryota</taxon>
        <taxon>Viridiplantae</taxon>
        <taxon>Streptophyta</taxon>
        <taxon>Embryophyta</taxon>
        <taxon>Tracheophyta</taxon>
        <taxon>Spermatophyta</taxon>
        <taxon>Magnoliopsida</taxon>
        <taxon>eudicotyledons</taxon>
        <taxon>Gunneridae</taxon>
        <taxon>Pentapetalae</taxon>
        <taxon>rosids</taxon>
        <taxon>malvids</taxon>
        <taxon>Myrtales</taxon>
        <taxon>Lythraceae</taxon>
        <taxon>Punica</taxon>
    </lineage>
</organism>
<evidence type="ECO:0000313" key="3">
    <source>
        <dbReference type="Proteomes" id="UP000515151"/>
    </source>
</evidence>
<evidence type="ECO:0000313" key="4">
    <source>
        <dbReference type="RefSeq" id="XP_031390255.1"/>
    </source>
</evidence>
<reference evidence="3" key="1">
    <citation type="journal article" date="2020" name="Plant Biotechnol. J.">
        <title>The pomegranate (Punica granatum L.) draft genome dissects genetic divergence between soft- and hard-seeded cultivars.</title>
        <authorList>
            <person name="Luo X."/>
            <person name="Li H."/>
            <person name="Wu Z."/>
            <person name="Yao W."/>
            <person name="Zhao P."/>
            <person name="Cao D."/>
            <person name="Yu H."/>
            <person name="Li K."/>
            <person name="Poudel K."/>
            <person name="Zhao D."/>
            <person name="Zhang F."/>
            <person name="Xia X."/>
            <person name="Chen L."/>
            <person name="Wang Q."/>
            <person name="Jing D."/>
            <person name="Cao S."/>
        </authorList>
    </citation>
    <scope>NUCLEOTIDE SEQUENCE [LARGE SCALE GENOMIC DNA]</scope>
    <source>
        <strain evidence="3">cv. Tunisia</strain>
    </source>
</reference>
<dbReference type="OrthoDB" id="419598at2759"/>
<protein>
    <submittedName>
        <fullName evidence="4">Uncharacterized protein At2g34460, chloroplastic-like isoform X1</fullName>
    </submittedName>
</protein>
<feature type="domain" description="NAD(P)-binding" evidence="2">
    <location>
        <begin position="64"/>
        <end position="254"/>
    </location>
</feature>
<reference evidence="4" key="2">
    <citation type="submission" date="2025-08" db="UniProtKB">
        <authorList>
            <consortium name="RefSeq"/>
        </authorList>
    </citation>
    <scope>IDENTIFICATION</scope>
    <source>
        <tissue evidence="4">Leaf</tissue>
    </source>
</reference>
<accession>A0A6P8D1I1</accession>
<dbReference type="AlphaFoldDB" id="A0A6P8D1I1"/>
<feature type="region of interest" description="Disordered" evidence="1">
    <location>
        <begin position="13"/>
        <end position="59"/>
    </location>
</feature>